<evidence type="ECO:0000313" key="8">
    <source>
        <dbReference type="Proteomes" id="UP000321595"/>
    </source>
</evidence>
<evidence type="ECO:0000256" key="1">
    <source>
        <dbReference type="ARBA" id="ARBA00007228"/>
    </source>
</evidence>
<dbReference type="Gene3D" id="3.40.1280.10">
    <property type="match status" value="1"/>
</dbReference>
<evidence type="ECO:0000256" key="3">
    <source>
        <dbReference type="ARBA" id="ARBA00022679"/>
    </source>
</evidence>
<dbReference type="InterPro" id="IPR001537">
    <property type="entry name" value="SpoU_MeTrfase"/>
</dbReference>
<dbReference type="GO" id="GO:0160206">
    <property type="term" value="F:tRNA (cytidine(32)/uridine(32)-2'-O)-methyltransferase activity"/>
    <property type="evidence" value="ECO:0007669"/>
    <property type="project" value="UniProtKB-EC"/>
</dbReference>
<keyword evidence="8" id="KW-1185">Reference proteome</keyword>
<keyword evidence="4 5" id="KW-0949">S-adenosyl-L-methionine</keyword>
<proteinExistence type="inferred from homology"/>
<reference evidence="7 8" key="1">
    <citation type="submission" date="2019-08" db="EMBL/GenBank/DDBJ databases">
        <authorList>
            <person name="Liang Q."/>
        </authorList>
    </citation>
    <scope>NUCLEOTIDE SEQUENCE [LARGE SCALE GENOMIC DNA]</scope>
    <source>
        <strain evidence="7 8">V1718</strain>
    </source>
</reference>
<sequence length="252" mass="28148">MSRRLENLVVVLYEPQDDINIGSVLRVVENFEVGELRLVNPASADPERILISAPRTQHAISKMKVCTSLEEAVSDTKIVFGTSARPRRAHMSLAKPWDVAGTFVGAQEKVALVFGREDSGLPNEALDRCDVLMTIPTNPSYSSLNLAQAVLLCIWECFRAAEVGDTEPTLRTIESIERVERGQLERMLGFAEQALNSVEFFKSENAPQVMRSVRNVFSRAGLDERELAIWFGIWKEIPAYLKRKGLDQGPDS</sequence>
<dbReference type="PANTHER" id="PTHR42786">
    <property type="entry name" value="TRNA/RRNA METHYLTRANSFERASE"/>
    <property type="match status" value="1"/>
</dbReference>
<dbReference type="Proteomes" id="UP000321595">
    <property type="component" value="Chromosome"/>
</dbReference>
<organism evidence="7 8">
    <name type="scientific">Microvenator marinus</name>
    <dbReference type="NCBI Taxonomy" id="2600177"/>
    <lineage>
        <taxon>Bacteria</taxon>
        <taxon>Deltaproteobacteria</taxon>
        <taxon>Bradymonadales</taxon>
        <taxon>Microvenatoraceae</taxon>
        <taxon>Microvenator</taxon>
    </lineage>
</organism>
<dbReference type="Gene3D" id="1.10.8.590">
    <property type="match status" value="1"/>
</dbReference>
<dbReference type="PANTHER" id="PTHR42786:SF2">
    <property type="entry name" value="TRNA (CYTIDINE_URIDINE-2'-O-)-METHYLTRANSFERASE TRMJ"/>
    <property type="match status" value="1"/>
</dbReference>
<comment type="function">
    <text evidence="5">Catalyzes the formation of 2'O-methylated cytidine (Cm32) or 2'O-methylated uridine (Um32) at position 32 in tRNA.</text>
</comment>
<dbReference type="Pfam" id="PF00588">
    <property type="entry name" value="SpoU_methylase"/>
    <property type="match status" value="1"/>
</dbReference>
<evidence type="ECO:0000259" key="6">
    <source>
        <dbReference type="Pfam" id="PF00588"/>
    </source>
</evidence>
<dbReference type="CDD" id="cd18093">
    <property type="entry name" value="SpoU-like_TrmJ"/>
    <property type="match status" value="1"/>
</dbReference>
<dbReference type="RefSeq" id="WP_146957573.1">
    <property type="nucleotide sequence ID" value="NZ_CP042467.1"/>
</dbReference>
<dbReference type="AlphaFoldDB" id="A0A5B8XM77"/>
<dbReference type="InterPro" id="IPR004384">
    <property type="entry name" value="RNA_MeTrfase_TrmJ/LasT"/>
</dbReference>
<dbReference type="GO" id="GO:0002128">
    <property type="term" value="P:tRNA nucleoside ribose methylation"/>
    <property type="evidence" value="ECO:0007669"/>
    <property type="project" value="TreeGrafter"/>
</dbReference>
<dbReference type="PIRSF" id="PIRSF004808">
    <property type="entry name" value="LasT"/>
    <property type="match status" value="1"/>
</dbReference>
<feature type="domain" description="tRNA/rRNA methyltransferase SpoU type" evidence="6">
    <location>
        <begin position="8"/>
        <end position="154"/>
    </location>
</feature>
<keyword evidence="2 5" id="KW-0489">Methyltransferase</keyword>
<dbReference type="NCBIfam" id="TIGR00050">
    <property type="entry name" value="rRNA_methyl_1"/>
    <property type="match status" value="1"/>
</dbReference>
<dbReference type="GO" id="GO:0106339">
    <property type="term" value="F:tRNA (cytidine(32)-2'-O)-methyltransferase activity"/>
    <property type="evidence" value="ECO:0007669"/>
    <property type="project" value="RHEA"/>
</dbReference>
<keyword evidence="5" id="KW-0819">tRNA processing</keyword>
<dbReference type="KEGG" id="bbae:FRD01_03165"/>
<dbReference type="SUPFAM" id="SSF75217">
    <property type="entry name" value="alpha/beta knot"/>
    <property type="match status" value="1"/>
</dbReference>
<protein>
    <recommendedName>
        <fullName evidence="5">tRNA (cytidine/uridine-2'-O-)-methyltransferase TrmJ</fullName>
        <ecNumber evidence="5">2.1.1.200</ecNumber>
    </recommendedName>
    <alternativeName>
        <fullName evidence="5">tRNA (cytidine(32)/uridine(32)-2'-O)-methyltransferase</fullName>
    </alternativeName>
    <alternativeName>
        <fullName evidence="5">tRNA Cm32/Um32 methyltransferase</fullName>
    </alternativeName>
</protein>
<evidence type="ECO:0000256" key="4">
    <source>
        <dbReference type="ARBA" id="ARBA00022691"/>
    </source>
</evidence>
<evidence type="ECO:0000256" key="5">
    <source>
        <dbReference type="RuleBase" id="RU362024"/>
    </source>
</evidence>
<evidence type="ECO:0000256" key="2">
    <source>
        <dbReference type="ARBA" id="ARBA00022603"/>
    </source>
</evidence>
<dbReference type="InterPro" id="IPR029028">
    <property type="entry name" value="Alpha/beta_knot_MTases"/>
</dbReference>
<comment type="similarity">
    <text evidence="1">Belongs to the class IV-like SAM-binding methyltransferase superfamily. RNA methyltransferase TrmH family.</text>
</comment>
<keyword evidence="5" id="KW-0963">Cytoplasm</keyword>
<comment type="subcellular location">
    <subcellularLocation>
        <location evidence="5">Cytoplasm</location>
    </subcellularLocation>
</comment>
<dbReference type="OrthoDB" id="9806346at2"/>
<dbReference type="EC" id="2.1.1.200" evidence="5"/>
<gene>
    <name evidence="5" type="primary">trmJ</name>
    <name evidence="7" type="ORF">FRD01_03165</name>
</gene>
<keyword evidence="3 7" id="KW-0808">Transferase</keyword>
<comment type="catalytic activity">
    <reaction evidence="5">
        <text>uridine(32) in tRNA + S-adenosyl-L-methionine = 2'-O-methyluridine(32) in tRNA + S-adenosyl-L-homocysteine + H(+)</text>
        <dbReference type="Rhea" id="RHEA:42936"/>
        <dbReference type="Rhea" id="RHEA-COMP:10107"/>
        <dbReference type="Rhea" id="RHEA-COMP:10290"/>
        <dbReference type="ChEBI" id="CHEBI:15378"/>
        <dbReference type="ChEBI" id="CHEBI:57856"/>
        <dbReference type="ChEBI" id="CHEBI:59789"/>
        <dbReference type="ChEBI" id="CHEBI:65315"/>
        <dbReference type="ChEBI" id="CHEBI:74478"/>
        <dbReference type="EC" id="2.1.1.200"/>
    </reaction>
</comment>
<accession>A0A5B8XM77</accession>
<name>A0A5B8XM77_9DELT</name>
<evidence type="ECO:0000313" key="7">
    <source>
        <dbReference type="EMBL" id="QED26271.1"/>
    </source>
</evidence>
<comment type="catalytic activity">
    <reaction evidence="5">
        <text>cytidine(32) in tRNA + S-adenosyl-L-methionine = 2'-O-methylcytidine(32) in tRNA + S-adenosyl-L-homocysteine + H(+)</text>
        <dbReference type="Rhea" id="RHEA:42932"/>
        <dbReference type="Rhea" id="RHEA-COMP:10288"/>
        <dbReference type="Rhea" id="RHEA-COMP:10289"/>
        <dbReference type="ChEBI" id="CHEBI:15378"/>
        <dbReference type="ChEBI" id="CHEBI:57856"/>
        <dbReference type="ChEBI" id="CHEBI:59789"/>
        <dbReference type="ChEBI" id="CHEBI:74495"/>
        <dbReference type="ChEBI" id="CHEBI:82748"/>
        <dbReference type="EC" id="2.1.1.200"/>
    </reaction>
</comment>
<dbReference type="GO" id="GO:0005829">
    <property type="term" value="C:cytosol"/>
    <property type="evidence" value="ECO:0007669"/>
    <property type="project" value="TreeGrafter"/>
</dbReference>
<dbReference type="InterPro" id="IPR029026">
    <property type="entry name" value="tRNA_m1G_MTases_N"/>
</dbReference>
<dbReference type="GO" id="GO:0003723">
    <property type="term" value="F:RNA binding"/>
    <property type="evidence" value="ECO:0007669"/>
    <property type="project" value="InterPro"/>
</dbReference>
<comment type="subunit">
    <text evidence="5">Homodimer.</text>
</comment>
<dbReference type="EMBL" id="CP042467">
    <property type="protein sequence ID" value="QED26271.1"/>
    <property type="molecule type" value="Genomic_DNA"/>
</dbReference>